<feature type="region of interest" description="Disordered" evidence="3">
    <location>
        <begin position="308"/>
        <end position="333"/>
    </location>
</feature>
<evidence type="ECO:0000259" key="4">
    <source>
        <dbReference type="SMART" id="SM00563"/>
    </source>
</evidence>
<dbReference type="GO" id="GO:0006654">
    <property type="term" value="P:phosphatidic acid biosynthetic process"/>
    <property type="evidence" value="ECO:0007669"/>
    <property type="project" value="TreeGrafter"/>
</dbReference>
<dbReference type="EMBL" id="BNAV01000011">
    <property type="protein sequence ID" value="GHF76241.1"/>
    <property type="molecule type" value="Genomic_DNA"/>
</dbReference>
<dbReference type="SMART" id="SM00563">
    <property type="entry name" value="PlsC"/>
    <property type="match status" value="1"/>
</dbReference>
<reference evidence="5" key="2">
    <citation type="submission" date="2020-09" db="EMBL/GenBank/DDBJ databases">
        <authorList>
            <person name="Sun Q."/>
            <person name="Zhou Y."/>
        </authorList>
    </citation>
    <scope>NUCLEOTIDE SEQUENCE</scope>
    <source>
        <strain evidence="5">CGMCC 4.7679</strain>
    </source>
</reference>
<accession>A0A8H9J4I5</accession>
<evidence type="ECO:0000256" key="3">
    <source>
        <dbReference type="SAM" id="MobiDB-lite"/>
    </source>
</evidence>
<dbReference type="PANTHER" id="PTHR10434">
    <property type="entry name" value="1-ACYL-SN-GLYCEROL-3-PHOSPHATE ACYLTRANSFERASE"/>
    <property type="match status" value="1"/>
</dbReference>
<dbReference type="Proteomes" id="UP000658656">
    <property type="component" value="Unassembled WGS sequence"/>
</dbReference>
<proteinExistence type="predicted"/>
<keyword evidence="6" id="KW-1185">Reference proteome</keyword>
<name>A0A8H9J4I5_9PSEU</name>
<dbReference type="InterPro" id="IPR002123">
    <property type="entry name" value="Plipid/glycerol_acylTrfase"/>
</dbReference>
<dbReference type="GO" id="GO:0005886">
    <property type="term" value="C:plasma membrane"/>
    <property type="evidence" value="ECO:0007669"/>
    <property type="project" value="TreeGrafter"/>
</dbReference>
<gene>
    <name evidence="5" type="primary">plsC</name>
    <name evidence="5" type="ORF">GCM10017566_57770</name>
</gene>
<organism evidence="5 6">
    <name type="scientific">Amycolatopsis bartoniae</name>
    <dbReference type="NCBI Taxonomy" id="941986"/>
    <lineage>
        <taxon>Bacteria</taxon>
        <taxon>Bacillati</taxon>
        <taxon>Actinomycetota</taxon>
        <taxon>Actinomycetes</taxon>
        <taxon>Pseudonocardiales</taxon>
        <taxon>Pseudonocardiaceae</taxon>
        <taxon>Amycolatopsis</taxon>
    </lineage>
</organism>
<dbReference type="PANTHER" id="PTHR10434:SF55">
    <property type="entry name" value="POSSIBLE ACYLTRANSFERASE"/>
    <property type="match status" value="1"/>
</dbReference>
<reference evidence="5" key="1">
    <citation type="journal article" date="2014" name="Int. J. Syst. Evol. Microbiol.">
        <title>Complete genome sequence of Corynebacterium casei LMG S-19264T (=DSM 44701T), isolated from a smear-ripened cheese.</title>
        <authorList>
            <consortium name="US DOE Joint Genome Institute (JGI-PGF)"/>
            <person name="Walter F."/>
            <person name="Albersmeier A."/>
            <person name="Kalinowski J."/>
            <person name="Ruckert C."/>
        </authorList>
    </citation>
    <scope>NUCLEOTIDE SEQUENCE</scope>
    <source>
        <strain evidence="5">CGMCC 4.7679</strain>
    </source>
</reference>
<evidence type="ECO:0000256" key="1">
    <source>
        <dbReference type="ARBA" id="ARBA00022679"/>
    </source>
</evidence>
<sequence>MLPERDLRAGLLLPLRFVVVLLLVVAPAMASTVTAETQQSHPPLAAQAELSSQAQHPLGQASESEMLLRMVALENRRPPAIWRTMSTLDTGLVHLVGRLKVTGGVPRELRGKPLLMAANHIGVFDAFVLIAACKHLGIAPRFLLAGGLLDAPVLGPALRASGHLRIDRGKASAVEQFGQAVEAMRTTSSPIIVYPEGRISHDPGLWPERGKTGAARLALAAGVPVIPISQWGAHEAVYWGTEKVNGPADLLPLARSGFTAPLRRPTFRVHFGAPVDLSDVDAQRPGAGVRAHAKIMRAITAGLVPLRASEPDRPKFHDPTRPTDTVSPWRPGA</sequence>
<comment type="caution">
    <text evidence="5">The sequence shown here is derived from an EMBL/GenBank/DDBJ whole genome shotgun (WGS) entry which is preliminary data.</text>
</comment>
<evidence type="ECO:0000313" key="6">
    <source>
        <dbReference type="Proteomes" id="UP000658656"/>
    </source>
</evidence>
<dbReference type="CDD" id="cd07989">
    <property type="entry name" value="LPLAT_AGPAT-like"/>
    <property type="match status" value="1"/>
</dbReference>
<dbReference type="AlphaFoldDB" id="A0A8H9J4I5"/>
<evidence type="ECO:0000313" key="5">
    <source>
        <dbReference type="EMBL" id="GHF76241.1"/>
    </source>
</evidence>
<evidence type="ECO:0000256" key="2">
    <source>
        <dbReference type="ARBA" id="ARBA00023315"/>
    </source>
</evidence>
<protein>
    <submittedName>
        <fullName evidence="5">1-acyl-sn-glycerol-3-phosphate acyltransferase</fullName>
    </submittedName>
</protein>
<feature type="domain" description="Phospholipid/glycerol acyltransferase" evidence="4">
    <location>
        <begin position="114"/>
        <end position="233"/>
    </location>
</feature>
<keyword evidence="2 5" id="KW-0012">Acyltransferase</keyword>
<dbReference type="GO" id="GO:0003841">
    <property type="term" value="F:1-acylglycerol-3-phosphate O-acyltransferase activity"/>
    <property type="evidence" value="ECO:0007669"/>
    <property type="project" value="TreeGrafter"/>
</dbReference>
<feature type="compositionally biased region" description="Basic and acidic residues" evidence="3">
    <location>
        <begin position="309"/>
        <end position="321"/>
    </location>
</feature>
<dbReference type="Pfam" id="PF01553">
    <property type="entry name" value="Acyltransferase"/>
    <property type="match status" value="1"/>
</dbReference>
<dbReference type="SUPFAM" id="SSF69593">
    <property type="entry name" value="Glycerol-3-phosphate (1)-acyltransferase"/>
    <property type="match status" value="1"/>
</dbReference>
<keyword evidence="1 5" id="KW-0808">Transferase</keyword>